<gene>
    <name evidence="1" type="ORF">AARE701A_LOCUS6402</name>
</gene>
<dbReference type="AlphaFoldDB" id="A0A8S1ZVN0"/>
<protein>
    <submittedName>
        <fullName evidence="1">Uncharacterized protein</fullName>
    </submittedName>
</protein>
<sequence>MHDNCNPKRRKWNQIVDERAEFQWSKKFSPLEPQDPLGTFYDGCLTMLTQRTFREFEYSTRESPRVSAKISEVAMRPQNVFASFASGIIGEDSPYIKMKSYKGLDGAFASFRFLIPVVIAGGFKAYKMCISYKEKRLKILKQQKSYEVIDQR</sequence>
<name>A0A8S1ZVN0_ARAAE</name>
<proteinExistence type="predicted"/>
<organism evidence="1 2">
    <name type="scientific">Arabidopsis arenosa</name>
    <name type="common">Sand rock-cress</name>
    <name type="synonym">Cardaminopsis arenosa</name>
    <dbReference type="NCBI Taxonomy" id="38785"/>
    <lineage>
        <taxon>Eukaryota</taxon>
        <taxon>Viridiplantae</taxon>
        <taxon>Streptophyta</taxon>
        <taxon>Embryophyta</taxon>
        <taxon>Tracheophyta</taxon>
        <taxon>Spermatophyta</taxon>
        <taxon>Magnoliopsida</taxon>
        <taxon>eudicotyledons</taxon>
        <taxon>Gunneridae</taxon>
        <taxon>Pentapetalae</taxon>
        <taxon>rosids</taxon>
        <taxon>malvids</taxon>
        <taxon>Brassicales</taxon>
        <taxon>Brassicaceae</taxon>
        <taxon>Camelineae</taxon>
        <taxon>Arabidopsis</taxon>
    </lineage>
</organism>
<evidence type="ECO:0000313" key="1">
    <source>
        <dbReference type="EMBL" id="CAE5966213.1"/>
    </source>
</evidence>
<dbReference type="EMBL" id="LR999453">
    <property type="protein sequence ID" value="CAE5966213.1"/>
    <property type="molecule type" value="Genomic_DNA"/>
</dbReference>
<accession>A0A8S1ZVN0</accession>
<evidence type="ECO:0000313" key="2">
    <source>
        <dbReference type="Proteomes" id="UP000682877"/>
    </source>
</evidence>
<dbReference type="Proteomes" id="UP000682877">
    <property type="component" value="Chromosome 3"/>
</dbReference>
<reference evidence="1" key="1">
    <citation type="submission" date="2021-01" db="EMBL/GenBank/DDBJ databases">
        <authorList>
            <person name="Bezrukov I."/>
        </authorList>
    </citation>
    <scope>NUCLEOTIDE SEQUENCE</scope>
</reference>
<keyword evidence="2" id="KW-1185">Reference proteome</keyword>